<dbReference type="Proteomes" id="UP000824998">
    <property type="component" value="Unassembled WGS sequence"/>
</dbReference>
<dbReference type="OrthoDB" id="3946796at2759"/>
<feature type="compositionally biased region" description="Polar residues" evidence="1">
    <location>
        <begin position="419"/>
        <end position="437"/>
    </location>
</feature>
<evidence type="ECO:0000313" key="2">
    <source>
        <dbReference type="EMBL" id="KAG9234307.1"/>
    </source>
</evidence>
<feature type="compositionally biased region" description="Gly residues" evidence="1">
    <location>
        <begin position="734"/>
        <end position="746"/>
    </location>
</feature>
<accession>A0A9P7YIV0</accession>
<gene>
    <name evidence="2" type="ORF">BJ875DRAFT_461810</name>
</gene>
<evidence type="ECO:0000256" key="1">
    <source>
        <dbReference type="SAM" id="MobiDB-lite"/>
    </source>
</evidence>
<feature type="region of interest" description="Disordered" evidence="1">
    <location>
        <begin position="1"/>
        <end position="35"/>
    </location>
</feature>
<organism evidence="2 3">
    <name type="scientific">Amylocarpus encephaloides</name>
    <dbReference type="NCBI Taxonomy" id="45428"/>
    <lineage>
        <taxon>Eukaryota</taxon>
        <taxon>Fungi</taxon>
        <taxon>Dikarya</taxon>
        <taxon>Ascomycota</taxon>
        <taxon>Pezizomycotina</taxon>
        <taxon>Leotiomycetes</taxon>
        <taxon>Helotiales</taxon>
        <taxon>Helotiales incertae sedis</taxon>
        <taxon>Amylocarpus</taxon>
    </lineage>
</organism>
<feature type="compositionally biased region" description="Basic residues" evidence="1">
    <location>
        <begin position="73"/>
        <end position="82"/>
    </location>
</feature>
<dbReference type="AlphaFoldDB" id="A0A9P7YIV0"/>
<feature type="compositionally biased region" description="Polar residues" evidence="1">
    <location>
        <begin position="644"/>
        <end position="654"/>
    </location>
</feature>
<feature type="region of interest" description="Disordered" evidence="1">
    <location>
        <begin position="72"/>
        <end position="105"/>
    </location>
</feature>
<evidence type="ECO:0008006" key="4">
    <source>
        <dbReference type="Google" id="ProtNLM"/>
    </source>
</evidence>
<feature type="region of interest" description="Disordered" evidence="1">
    <location>
        <begin position="367"/>
        <end position="491"/>
    </location>
</feature>
<comment type="caution">
    <text evidence="2">The sequence shown here is derived from an EMBL/GenBank/DDBJ whole genome shotgun (WGS) entry which is preliminary data.</text>
</comment>
<feature type="region of interest" description="Disordered" evidence="1">
    <location>
        <begin position="621"/>
        <end position="746"/>
    </location>
</feature>
<feature type="compositionally biased region" description="Polar residues" evidence="1">
    <location>
        <begin position="510"/>
        <end position="538"/>
    </location>
</feature>
<feature type="region of interest" description="Disordered" evidence="1">
    <location>
        <begin position="507"/>
        <end position="574"/>
    </location>
</feature>
<proteinExistence type="predicted"/>
<feature type="compositionally biased region" description="Polar residues" evidence="1">
    <location>
        <begin position="396"/>
        <end position="410"/>
    </location>
</feature>
<keyword evidence="3" id="KW-1185">Reference proteome</keyword>
<protein>
    <recommendedName>
        <fullName evidence="4">Carboxylesterase family protein</fullName>
    </recommendedName>
</protein>
<feature type="compositionally biased region" description="Basic and acidic residues" evidence="1">
    <location>
        <begin position="380"/>
        <end position="392"/>
    </location>
</feature>
<dbReference type="EMBL" id="MU251467">
    <property type="protein sequence ID" value="KAG9234307.1"/>
    <property type="molecule type" value="Genomic_DNA"/>
</dbReference>
<sequence length="746" mass="81651">MARVTRSQKVDIAEDITALAAEPPLPDTPSRHEPLSTIVNEAGTNSMTTEASTVPSQLKQLKAAYRNAIGTGKRGRKYKNNKKGQQGVEQEEGAGDGNGLVDGENTPMYNDIPEVELPFPTQDDGLAALLDTLKAPEPMPNAQVNLEQQVQTTQATSRTTRAKLAKQQAGQYYSSDWTGGVNTSSSYGHGQRDYDFITTLFAGRPAGPSLARPFDNLGFQENYVDMTNQYLSLAEEALQKSMNDVNTLLTLGDQALEECSNDTDCQLDETTDEAVHVSIETVVEAPELVINNPEEVNQATEEAGPIYTEEVSNVLVDGSNNGSFISQAISRSPAKVLSRIEDSVEALDQLEEAMDALAQAALAQPIVSPKKAQRGASSERATDGVETVEKRHPASAQASRNVNSTKQQGPRASYATVRVKSTTQKPSPSLRKSTSMSFRPPTIQDKNQAEEAKKVHLAPKTTAKRPLSLLPPKETTKSTKVPTRPNFELPGEAVARKLKEQREARLAIRGSSNDATSAPRTVTRQTSVKSTKQPTKSNFELPGEALSRRKREAHEARVKSQEEEERKRREFKAKPIRKSIAPDFVPRETVASRARQSRVGIENLNSNEIFVSEHAKNHRASLPQPILSNSSASRGPVSKLARKPSTTSGPSMSGLTMPRTVSDKVVQLQRQRAREIYGRDNRLAEEMEREKQEREAAAKRAREQAAERGRQASREWAEKQRLRKLAEGDKGMSAGYGPGGQMGLKG</sequence>
<feature type="compositionally biased region" description="Basic and acidic residues" evidence="1">
    <location>
        <begin position="552"/>
        <end position="568"/>
    </location>
</feature>
<feature type="compositionally biased region" description="Basic and acidic residues" evidence="1">
    <location>
        <begin position="672"/>
        <end position="730"/>
    </location>
</feature>
<name>A0A9P7YIV0_9HELO</name>
<reference evidence="2" key="1">
    <citation type="journal article" date="2021" name="IMA Fungus">
        <title>Genomic characterization of three marine fungi, including Emericellopsis atlantica sp. nov. with signatures of a generalist lifestyle and marine biomass degradation.</title>
        <authorList>
            <person name="Hagestad O.C."/>
            <person name="Hou L."/>
            <person name="Andersen J.H."/>
            <person name="Hansen E.H."/>
            <person name="Altermark B."/>
            <person name="Li C."/>
            <person name="Kuhnert E."/>
            <person name="Cox R.J."/>
            <person name="Crous P.W."/>
            <person name="Spatafora J.W."/>
            <person name="Lail K."/>
            <person name="Amirebrahimi M."/>
            <person name="Lipzen A."/>
            <person name="Pangilinan J."/>
            <person name="Andreopoulos W."/>
            <person name="Hayes R.D."/>
            <person name="Ng V."/>
            <person name="Grigoriev I.V."/>
            <person name="Jackson S.A."/>
            <person name="Sutton T.D.S."/>
            <person name="Dobson A.D.W."/>
            <person name="Rama T."/>
        </authorList>
    </citation>
    <scope>NUCLEOTIDE SEQUENCE</scope>
    <source>
        <strain evidence="2">TRa018bII</strain>
    </source>
</reference>
<evidence type="ECO:0000313" key="3">
    <source>
        <dbReference type="Proteomes" id="UP000824998"/>
    </source>
</evidence>